<protein>
    <recommendedName>
        <fullName evidence="1">Pyridoxamine 5'-phosphate oxidase N-terminal domain-containing protein</fullName>
    </recommendedName>
</protein>
<keyword evidence="3" id="KW-1185">Reference proteome</keyword>
<dbReference type="InterPro" id="IPR011576">
    <property type="entry name" value="Pyridox_Oxase_N"/>
</dbReference>
<dbReference type="OrthoDB" id="9790331at2"/>
<dbReference type="PANTHER" id="PTHR42815:SF2">
    <property type="entry name" value="FAD-BINDING, PUTATIVE (AFU_ORTHOLOGUE AFUA_6G07600)-RELATED"/>
    <property type="match status" value="1"/>
</dbReference>
<dbReference type="InterPro" id="IPR024029">
    <property type="entry name" value="Pyridox_Oxase_FMN-dep"/>
</dbReference>
<dbReference type="STRING" id="670155.SAMN04488001_3431"/>
<organism evidence="2 3">
    <name type="scientific">Litoreibacter albidus</name>
    <dbReference type="NCBI Taxonomy" id="670155"/>
    <lineage>
        <taxon>Bacteria</taxon>
        <taxon>Pseudomonadati</taxon>
        <taxon>Pseudomonadota</taxon>
        <taxon>Alphaproteobacteria</taxon>
        <taxon>Rhodobacterales</taxon>
        <taxon>Roseobacteraceae</taxon>
        <taxon>Litoreibacter</taxon>
    </lineage>
</organism>
<dbReference type="NCBIfam" id="TIGR04025">
    <property type="entry name" value="PPOX_FMN_DR2398"/>
    <property type="match status" value="1"/>
</dbReference>
<sequence>MVLTVDEDITSLTRLQALLPTEGFTNTFLKVTDHINDVARQFIATAPFIVVGTKSSGGLVDVSPKGDPAGFVEVYDDKTLIIPDRLGNHRVDGFQNILEDPNVAILFIVPGHGDTLRVAGKARIVKDRAISARHAVRGNAPLLAMVVEVEEVFMHCSKSLIRSRLWQADTWPARKTAPTLAQWVLATVDREQTLDEVQEDHSADEETRLY</sequence>
<name>A0A1H3CBF8_9RHOB</name>
<feature type="domain" description="Pyridoxamine 5'-phosphate oxidase N-terminal" evidence="1">
    <location>
        <begin position="37"/>
        <end position="156"/>
    </location>
</feature>
<dbReference type="Pfam" id="PF01243">
    <property type="entry name" value="PNPOx_N"/>
    <property type="match status" value="1"/>
</dbReference>
<evidence type="ECO:0000259" key="1">
    <source>
        <dbReference type="Pfam" id="PF01243"/>
    </source>
</evidence>
<dbReference type="SUPFAM" id="SSF50475">
    <property type="entry name" value="FMN-binding split barrel"/>
    <property type="match status" value="1"/>
</dbReference>
<gene>
    <name evidence="2" type="ORF">SAMN04488001_3431</name>
</gene>
<dbReference type="PANTHER" id="PTHR42815">
    <property type="entry name" value="FAD-BINDING, PUTATIVE (AFU_ORTHOLOGUE AFUA_6G07600)-RELATED"/>
    <property type="match status" value="1"/>
</dbReference>
<evidence type="ECO:0000313" key="2">
    <source>
        <dbReference type="EMBL" id="SDX51451.1"/>
    </source>
</evidence>
<proteinExistence type="predicted"/>
<dbReference type="Gene3D" id="2.30.110.10">
    <property type="entry name" value="Electron Transport, Fmn-binding Protein, Chain A"/>
    <property type="match status" value="1"/>
</dbReference>
<reference evidence="3" key="1">
    <citation type="submission" date="2016-10" db="EMBL/GenBank/DDBJ databases">
        <authorList>
            <person name="Varghese N."/>
            <person name="Submissions S."/>
        </authorList>
    </citation>
    <scope>NUCLEOTIDE SEQUENCE [LARGE SCALE GENOMIC DNA]</scope>
    <source>
        <strain evidence="3">DSM 26922</strain>
    </source>
</reference>
<dbReference type="RefSeq" id="WP_089948231.1">
    <property type="nucleotide sequence ID" value="NZ_FNOI01000008.1"/>
</dbReference>
<evidence type="ECO:0000313" key="3">
    <source>
        <dbReference type="Proteomes" id="UP000199441"/>
    </source>
</evidence>
<dbReference type="AlphaFoldDB" id="A0A1H3CBF8"/>
<accession>A0A1H3CBF8</accession>
<dbReference type="Proteomes" id="UP000199441">
    <property type="component" value="Unassembled WGS sequence"/>
</dbReference>
<dbReference type="EMBL" id="FNOI01000008">
    <property type="protein sequence ID" value="SDX51451.1"/>
    <property type="molecule type" value="Genomic_DNA"/>
</dbReference>
<dbReference type="InterPro" id="IPR012349">
    <property type="entry name" value="Split_barrel_FMN-bd"/>
</dbReference>